<evidence type="ECO:0000313" key="1">
    <source>
        <dbReference type="EMBL" id="JAD27679.1"/>
    </source>
</evidence>
<dbReference type="EMBL" id="GBRH01270216">
    <property type="protein sequence ID" value="JAD27679.1"/>
    <property type="molecule type" value="Transcribed_RNA"/>
</dbReference>
<protein>
    <submittedName>
        <fullName evidence="1">Uncharacterized protein</fullName>
    </submittedName>
</protein>
<reference evidence="1" key="1">
    <citation type="submission" date="2014-09" db="EMBL/GenBank/DDBJ databases">
        <authorList>
            <person name="Magalhaes I.L.F."/>
            <person name="Oliveira U."/>
            <person name="Santos F.R."/>
            <person name="Vidigal T.H.D.A."/>
            <person name="Brescovit A.D."/>
            <person name="Santos A.J."/>
        </authorList>
    </citation>
    <scope>NUCLEOTIDE SEQUENCE</scope>
    <source>
        <tissue evidence="1">Shoot tissue taken approximately 20 cm above the soil surface</tissue>
    </source>
</reference>
<name>A0A0A8YM86_ARUDO</name>
<sequence>MPRVGHPLLLAPVQHYLPDTSTPVFLCVGMHIISSAPFHFHSSLPLILQIFDYSFTEYTHKDKLTSTN</sequence>
<proteinExistence type="predicted"/>
<reference evidence="1" key="2">
    <citation type="journal article" date="2015" name="Data Brief">
        <title>Shoot transcriptome of the giant reed, Arundo donax.</title>
        <authorList>
            <person name="Barrero R.A."/>
            <person name="Guerrero F.D."/>
            <person name="Moolhuijzen P."/>
            <person name="Goolsby J.A."/>
            <person name="Tidwell J."/>
            <person name="Bellgard S.E."/>
            <person name="Bellgard M.I."/>
        </authorList>
    </citation>
    <scope>NUCLEOTIDE SEQUENCE</scope>
    <source>
        <tissue evidence="1">Shoot tissue taken approximately 20 cm above the soil surface</tissue>
    </source>
</reference>
<organism evidence="1">
    <name type="scientific">Arundo donax</name>
    <name type="common">Giant reed</name>
    <name type="synonym">Donax arundinaceus</name>
    <dbReference type="NCBI Taxonomy" id="35708"/>
    <lineage>
        <taxon>Eukaryota</taxon>
        <taxon>Viridiplantae</taxon>
        <taxon>Streptophyta</taxon>
        <taxon>Embryophyta</taxon>
        <taxon>Tracheophyta</taxon>
        <taxon>Spermatophyta</taxon>
        <taxon>Magnoliopsida</taxon>
        <taxon>Liliopsida</taxon>
        <taxon>Poales</taxon>
        <taxon>Poaceae</taxon>
        <taxon>PACMAD clade</taxon>
        <taxon>Arundinoideae</taxon>
        <taxon>Arundineae</taxon>
        <taxon>Arundo</taxon>
    </lineage>
</organism>
<dbReference type="AlphaFoldDB" id="A0A0A8YM86"/>
<accession>A0A0A8YM86</accession>